<accession>A0A100XVX1</accession>
<dbReference type="OrthoDB" id="105894at2157"/>
<dbReference type="STRING" id="227598.APY94_11650"/>
<dbReference type="RefSeq" id="WP_058939802.1">
    <property type="nucleotide sequence ID" value="NZ_LLYW01000046.1"/>
</dbReference>
<dbReference type="Proteomes" id="UP000053462">
    <property type="component" value="Unassembled WGS sequence"/>
</dbReference>
<evidence type="ECO:0000313" key="2">
    <source>
        <dbReference type="EMBL" id="KUH31826.1"/>
    </source>
</evidence>
<dbReference type="InterPro" id="IPR014729">
    <property type="entry name" value="Rossmann-like_a/b/a_fold"/>
</dbReference>
<sequence length="183" mass="21181">MDIFSKLIQRKFQNIAADRYEEITRRYREFLLLPEEFVLPEVRSILIPIDRFSSEIPEELYDTLSAYSGASVTLVYISEKRTLALIEQTLGRKEAEKLRSAKMEFARALVLKIAPRLEELGLRIERRQFIGSKSDDVIRLMENENFDLLVVSRSYGSEVTKTSPVSPVVLKIVQHLESPVIIY</sequence>
<name>A0A100XVX1_9EURY</name>
<dbReference type="AlphaFoldDB" id="A0A100XVX1"/>
<dbReference type="InterPro" id="IPR006016">
    <property type="entry name" value="UspA"/>
</dbReference>
<dbReference type="SUPFAM" id="SSF52402">
    <property type="entry name" value="Adenine nucleotide alpha hydrolases-like"/>
    <property type="match status" value="1"/>
</dbReference>
<gene>
    <name evidence="2" type="ORF">APY94_11650</name>
</gene>
<dbReference type="Gene3D" id="3.40.50.620">
    <property type="entry name" value="HUPs"/>
    <property type="match status" value="1"/>
</dbReference>
<reference evidence="2 3" key="1">
    <citation type="submission" date="2015-10" db="EMBL/GenBank/DDBJ databases">
        <title>Draft genome sequence of Thermococcus celericrescens strain DSM 17994.</title>
        <authorList>
            <person name="Hong S.-J."/>
            <person name="Park C.-E."/>
            <person name="Shin J.-H."/>
        </authorList>
    </citation>
    <scope>NUCLEOTIDE SEQUENCE [LARGE SCALE GENOMIC DNA]</scope>
    <source>
        <strain evidence="2 3">DSM 17994</strain>
    </source>
</reference>
<dbReference type="CDD" id="cd00293">
    <property type="entry name" value="USP-like"/>
    <property type="match status" value="1"/>
</dbReference>
<proteinExistence type="predicted"/>
<keyword evidence="3" id="KW-1185">Reference proteome</keyword>
<protein>
    <recommendedName>
        <fullName evidence="1">UspA domain-containing protein</fullName>
    </recommendedName>
</protein>
<comment type="caution">
    <text evidence="2">The sequence shown here is derived from an EMBL/GenBank/DDBJ whole genome shotgun (WGS) entry which is preliminary data.</text>
</comment>
<dbReference type="Pfam" id="PF00582">
    <property type="entry name" value="Usp"/>
    <property type="match status" value="1"/>
</dbReference>
<feature type="domain" description="UspA" evidence="1">
    <location>
        <begin position="43"/>
        <end position="182"/>
    </location>
</feature>
<organism evidence="2 3">
    <name type="scientific">Thermococcus celericrescens</name>
    <dbReference type="NCBI Taxonomy" id="227598"/>
    <lineage>
        <taxon>Archaea</taxon>
        <taxon>Methanobacteriati</taxon>
        <taxon>Methanobacteriota</taxon>
        <taxon>Thermococci</taxon>
        <taxon>Thermococcales</taxon>
        <taxon>Thermococcaceae</taxon>
        <taxon>Thermococcus</taxon>
    </lineage>
</organism>
<dbReference type="GeneID" id="41610160"/>
<dbReference type="EMBL" id="LLYW01000046">
    <property type="protein sequence ID" value="KUH31826.1"/>
    <property type="molecule type" value="Genomic_DNA"/>
</dbReference>
<evidence type="ECO:0000259" key="1">
    <source>
        <dbReference type="Pfam" id="PF00582"/>
    </source>
</evidence>
<evidence type="ECO:0000313" key="3">
    <source>
        <dbReference type="Proteomes" id="UP000053462"/>
    </source>
</evidence>